<name>A9H703_GLUDA</name>
<organism evidence="3 4">
    <name type="scientific">Gluconacetobacter diazotrophicus (strain ATCC 49037 / DSM 5601 / CCUG 37298 / CIP 103539 / LMG 7603 / PAl5)</name>
    <dbReference type="NCBI Taxonomy" id="272568"/>
    <lineage>
        <taxon>Bacteria</taxon>
        <taxon>Pseudomonadati</taxon>
        <taxon>Pseudomonadota</taxon>
        <taxon>Alphaproteobacteria</taxon>
        <taxon>Acetobacterales</taxon>
        <taxon>Acetobacteraceae</taxon>
        <taxon>Gluconacetobacter</taxon>
    </lineage>
</organism>
<dbReference type="KEGG" id="gdi:GDI3634"/>
<dbReference type="RefSeq" id="WP_012228325.1">
    <property type="nucleotide sequence ID" value="NC_010125.1"/>
</dbReference>
<dbReference type="PANTHER" id="PTHR39441:SF1">
    <property type="entry name" value="DUF2252 DOMAIN-CONTAINING PROTEIN"/>
    <property type="match status" value="1"/>
</dbReference>
<evidence type="ECO:0000256" key="2">
    <source>
        <dbReference type="SAM" id="Phobius"/>
    </source>
</evidence>
<keyword evidence="4" id="KW-1185">Reference proteome</keyword>
<proteinExistence type="predicted"/>
<dbReference type="AlphaFoldDB" id="A9H703"/>
<dbReference type="Pfam" id="PF10009">
    <property type="entry name" value="DUF2252"/>
    <property type="match status" value="1"/>
</dbReference>
<feature type="transmembrane region" description="Helical" evidence="2">
    <location>
        <begin position="284"/>
        <end position="304"/>
    </location>
</feature>
<evidence type="ECO:0000313" key="3">
    <source>
        <dbReference type="EMBL" id="CAP57577.1"/>
    </source>
</evidence>
<dbReference type="EMBL" id="AM889285">
    <property type="protein sequence ID" value="CAP57577.1"/>
    <property type="molecule type" value="Genomic_DNA"/>
</dbReference>
<dbReference type="OrthoDB" id="1491115at2"/>
<evidence type="ECO:0008006" key="5">
    <source>
        <dbReference type="Google" id="ProtNLM"/>
    </source>
</evidence>
<gene>
    <name evidence="3" type="ordered locus">GDI3634</name>
</gene>
<dbReference type="PANTHER" id="PTHR39441">
    <property type="entry name" value="DUF2252 DOMAIN-CONTAINING PROTEIN"/>
    <property type="match status" value="1"/>
</dbReference>
<evidence type="ECO:0000256" key="1">
    <source>
        <dbReference type="SAM" id="MobiDB-lite"/>
    </source>
</evidence>
<keyword evidence="2" id="KW-1133">Transmembrane helix</keyword>
<feature type="region of interest" description="Disordered" evidence="1">
    <location>
        <begin position="474"/>
        <end position="493"/>
    </location>
</feature>
<dbReference type="Proteomes" id="UP000001176">
    <property type="component" value="Chromosome"/>
</dbReference>
<evidence type="ECO:0000313" key="4">
    <source>
        <dbReference type="Proteomes" id="UP000001176"/>
    </source>
</evidence>
<keyword evidence="2" id="KW-0812">Transmembrane</keyword>
<dbReference type="InterPro" id="IPR018721">
    <property type="entry name" value="DUF2252"/>
</dbReference>
<protein>
    <recommendedName>
        <fullName evidence="5">DUF2252 domain-containing protein</fullName>
    </recommendedName>
</protein>
<accession>A9H703</accession>
<keyword evidence="2" id="KW-0472">Membrane</keyword>
<reference evidence="3 4" key="1">
    <citation type="journal article" date="2009" name="BMC Genomics">
        <title>Complete genome sequence of the sugarcane nitrogen-fixing endophyte Gluconacetobacter diazotrophicus Pal5.</title>
        <authorList>
            <person name="Bertalan M."/>
            <person name="Albano R."/>
            <person name="Padua V."/>
            <person name="Rouws L."/>
            <person name="Rojas C."/>
            <person name="Hemerly A."/>
            <person name="Teixeira K."/>
            <person name="Schwab S."/>
            <person name="Araujo J."/>
            <person name="Oliveira A."/>
            <person name="Franca L."/>
            <person name="Magalhaes V."/>
            <person name="Alqueres S."/>
            <person name="Cardoso A."/>
            <person name="Almeida W."/>
            <person name="Loureiro M.M."/>
            <person name="Nogueira E."/>
            <person name="Cidade D."/>
            <person name="Oliveira D."/>
            <person name="Simao T."/>
            <person name="Macedo J."/>
            <person name="Valadao A."/>
            <person name="Dreschsel M."/>
            <person name="Freitas F."/>
            <person name="Vidal M."/>
            <person name="Guedes H."/>
            <person name="Rodrigues E."/>
            <person name="Meneses C."/>
            <person name="Brioso P."/>
            <person name="Pozzer L."/>
            <person name="Figueiredo D."/>
            <person name="Montano H."/>
            <person name="Junior J."/>
            <person name="Filho G."/>
            <person name="Flores V."/>
            <person name="Ferreira B."/>
            <person name="Branco A."/>
            <person name="Gonzalez P."/>
            <person name="Guillobel H."/>
            <person name="Lemos M."/>
            <person name="Seibel L."/>
            <person name="Macedo J."/>
            <person name="Alves-Ferreira M."/>
            <person name="Sachetto-Martins G."/>
            <person name="Coelho A."/>
            <person name="Santos E."/>
            <person name="Amaral G."/>
            <person name="Neves A."/>
            <person name="Pacheco A.B."/>
            <person name="Carvalho D."/>
            <person name="Lery L."/>
            <person name="Bisch P."/>
            <person name="Rossle S.C."/>
            <person name="Urmenyi T."/>
            <person name="Kruger W.V."/>
            <person name="Martins O."/>
            <person name="Baldani J.I."/>
            <person name="Ferreira P.C."/>
        </authorList>
    </citation>
    <scope>NUCLEOTIDE SEQUENCE [LARGE SCALE GENOMIC DNA]</scope>
    <source>
        <strain evidence="4">ATCC 49037 / DSM 5601 / CCUG 37298 / CIP 103539 / LMG 7603 / PAl5</strain>
    </source>
</reference>
<sequence>MNAYPADFPTVHPAGILDTREARRARGLALRKTLPRGGHADWSPPAGRADPVAVLERQGASRIASLLPVRYARMAASPFAFLRGAAVVMAADLAQTAWAGPRVQSCGDCHLANFGSYASPEGVPVFDINDFDETLPAPFEWDIKRLGASLVLAGHETGLSDDAARGLAVAAAQAYAGEMARLAPLTPLEIWTHRIDLGAAIDGFASKRVRQRVQALLAARLDAARRHFGLVADDSGAPTLQEKPPLVMRLPENDDAVRSAFARYVATQPPERGILLTRYRLRDVIFKVVGVGSVGTFCAIGLFATADGDSLLLQIKEAQDSVLAPFAGASAFRNQGQRVVTGQRIMQAAPDAFLGWTHTAGQDEAEDTAHALSGAGRQFYVRRVKDTRLAAIGTRSRRRDCRITPCCAGARWPAPTPAPAMWVALAAYLGRGRSFADAIGGFSVLYAEQTRRDWTLFKAAIAAGRLPCWSGTAPGGNGGGGRGAGGAGTGSGA</sequence>